<dbReference type="CTD" id="20328430"/>
<dbReference type="AlphaFoldDB" id="A0A074ZDC8"/>
<dbReference type="EMBL" id="KL596785">
    <property type="protein sequence ID" value="KER25168.1"/>
    <property type="molecule type" value="Genomic_DNA"/>
</dbReference>
<accession>A0A074ZDC8</accession>
<dbReference type="KEGG" id="ovi:T265_14264"/>
<dbReference type="RefSeq" id="XP_009171099.1">
    <property type="nucleotide sequence ID" value="XM_009172835.1"/>
</dbReference>
<gene>
    <name evidence="1" type="ORF">T265_14264</name>
</gene>
<organism evidence="1 2">
    <name type="scientific">Opisthorchis viverrini</name>
    <name type="common">Southeast Asian liver fluke</name>
    <dbReference type="NCBI Taxonomy" id="6198"/>
    <lineage>
        <taxon>Eukaryota</taxon>
        <taxon>Metazoa</taxon>
        <taxon>Spiralia</taxon>
        <taxon>Lophotrochozoa</taxon>
        <taxon>Platyhelminthes</taxon>
        <taxon>Trematoda</taxon>
        <taxon>Digenea</taxon>
        <taxon>Opisthorchiida</taxon>
        <taxon>Opisthorchiata</taxon>
        <taxon>Opisthorchiidae</taxon>
        <taxon>Opisthorchis</taxon>
    </lineage>
</organism>
<proteinExistence type="predicted"/>
<dbReference type="GeneID" id="20328430"/>
<dbReference type="OrthoDB" id="5584001at2759"/>
<protein>
    <submittedName>
        <fullName evidence="1">Uncharacterized protein</fullName>
    </submittedName>
</protein>
<name>A0A074ZDC8_OPIVI</name>
<keyword evidence="2" id="KW-1185">Reference proteome</keyword>
<dbReference type="Proteomes" id="UP000054324">
    <property type="component" value="Unassembled WGS sequence"/>
</dbReference>
<sequence>RLKHEAAWCSTFSCLRTSQTRDSAGFQNLPLFNFASYMKLADHQVSMGVGGRRAVPSVVVADNYSTIVVGLFAEPGNLIANVSSPIEVTSSVRYWRAWRCVALPNNALIMSPRLVMKRLQSAQRTSQRPSTLPSSIELLNHI</sequence>
<reference evidence="1 2" key="1">
    <citation type="submission" date="2013-11" db="EMBL/GenBank/DDBJ databases">
        <title>Opisthorchis viverrini - life in the bile duct.</title>
        <authorList>
            <person name="Young N.D."/>
            <person name="Nagarajan N."/>
            <person name="Lin S.J."/>
            <person name="Korhonen P.K."/>
            <person name="Jex A.R."/>
            <person name="Hall R.S."/>
            <person name="Safavi-Hemami H."/>
            <person name="Kaewkong W."/>
            <person name="Bertrand D."/>
            <person name="Gao S."/>
            <person name="Seet Q."/>
            <person name="Wongkham S."/>
            <person name="Teh B.T."/>
            <person name="Wongkham C."/>
            <person name="Intapan P.M."/>
            <person name="Maleewong W."/>
            <person name="Yang X."/>
            <person name="Hu M."/>
            <person name="Wang Z."/>
            <person name="Hofmann A."/>
            <person name="Sternberg P.W."/>
            <person name="Tan P."/>
            <person name="Wang J."/>
            <person name="Gasser R.B."/>
        </authorList>
    </citation>
    <scope>NUCLEOTIDE SEQUENCE [LARGE SCALE GENOMIC DNA]</scope>
</reference>
<evidence type="ECO:0000313" key="1">
    <source>
        <dbReference type="EMBL" id="KER25168.1"/>
    </source>
</evidence>
<feature type="non-terminal residue" evidence="1">
    <location>
        <position position="1"/>
    </location>
</feature>
<evidence type="ECO:0000313" key="2">
    <source>
        <dbReference type="Proteomes" id="UP000054324"/>
    </source>
</evidence>